<dbReference type="PANTHER" id="PTHR36698">
    <property type="entry name" value="BLL5892 PROTEIN"/>
    <property type="match status" value="1"/>
</dbReference>
<dbReference type="AlphaFoldDB" id="A0A429Z2D7"/>
<proteinExistence type="predicted"/>
<dbReference type="EMBL" id="RWKW01000010">
    <property type="protein sequence ID" value="RST87804.1"/>
    <property type="molecule type" value="Genomic_DNA"/>
</dbReference>
<gene>
    <name evidence="4" type="ORF">EJC49_03510</name>
</gene>
<evidence type="ECO:0000313" key="4">
    <source>
        <dbReference type="EMBL" id="RST87804.1"/>
    </source>
</evidence>
<evidence type="ECO:0000313" key="5">
    <source>
        <dbReference type="Proteomes" id="UP000278398"/>
    </source>
</evidence>
<organism evidence="4 5">
    <name type="scientific">Aquibium carbonis</name>
    <dbReference type="NCBI Taxonomy" id="2495581"/>
    <lineage>
        <taxon>Bacteria</taxon>
        <taxon>Pseudomonadati</taxon>
        <taxon>Pseudomonadota</taxon>
        <taxon>Alphaproteobacteria</taxon>
        <taxon>Hyphomicrobiales</taxon>
        <taxon>Phyllobacteriaceae</taxon>
        <taxon>Aquibium</taxon>
    </lineage>
</organism>
<dbReference type="PANTHER" id="PTHR36698:SF2">
    <property type="entry name" value="MCE_MLAD DOMAIN-CONTAINING PROTEIN"/>
    <property type="match status" value="1"/>
</dbReference>
<dbReference type="InterPro" id="IPR003399">
    <property type="entry name" value="Mce/MlaD"/>
</dbReference>
<dbReference type="OrthoDB" id="9808689at2"/>
<keyword evidence="2" id="KW-0812">Transmembrane</keyword>
<protein>
    <submittedName>
        <fullName evidence="4">MCE family protein</fullName>
    </submittedName>
</protein>
<evidence type="ECO:0000259" key="3">
    <source>
        <dbReference type="Pfam" id="PF02470"/>
    </source>
</evidence>
<feature type="domain" description="Mce/MlaD" evidence="3">
    <location>
        <begin position="47"/>
        <end position="116"/>
    </location>
</feature>
<dbReference type="Gene3D" id="1.20.1170.10">
    <property type="match status" value="1"/>
</dbReference>
<accession>A0A429Z2D7</accession>
<evidence type="ECO:0000256" key="1">
    <source>
        <dbReference type="SAM" id="Coils"/>
    </source>
</evidence>
<keyword evidence="5" id="KW-1185">Reference proteome</keyword>
<keyword evidence="1" id="KW-0175">Coiled coil</keyword>
<name>A0A429Z2D7_9HYPH</name>
<dbReference type="SUPFAM" id="SSF58104">
    <property type="entry name" value="Methyl-accepting chemotaxis protein (MCP) signaling domain"/>
    <property type="match status" value="1"/>
</dbReference>
<reference evidence="4 5" key="1">
    <citation type="submission" date="2018-12" db="EMBL/GenBank/DDBJ databases">
        <title>Mesorhizobium carbonis sp. nov., isolated from coal mine water.</title>
        <authorList>
            <person name="Xin W."/>
            <person name="Xu Z."/>
            <person name="Xiang F."/>
            <person name="Zhang J."/>
            <person name="Xi L."/>
            <person name="Liu J."/>
        </authorList>
    </citation>
    <scope>NUCLEOTIDE SEQUENCE [LARGE SCALE GENOMIC DNA]</scope>
    <source>
        <strain evidence="4 5">B2.3</strain>
    </source>
</reference>
<dbReference type="Proteomes" id="UP000278398">
    <property type="component" value="Unassembled WGS sequence"/>
</dbReference>
<keyword evidence="2" id="KW-1133">Transmembrane helix</keyword>
<sequence length="596" mass="62541">MDTKANYVAVGLFVVLAMLATFGSLYWAYGIDSTTETATLRIRIPGSAAGLGRGSAVLFNGVKVGDIQRVYIDINNPRAAIADAKVDRLTPITVSTRADIGIAGLTGQANVELKGGDPAEANLLRQAEEDGTVAEIEASPSAVTDLLQTAQDIFSRADRAVTNFEGFVQDVRGPLTSTVTNVETFSQSLASNAEGVNEFLANFGELSKTLGTVSVRLDSTLAAAEDLIRAVDHQQVANIVGNVETFTQTLRTASADIDRIVANVEQTSDSVRVFAENANGTLGRVDGILDEVKTGVGTAVASFDRLSTQASGTLTKVDGVLDSAKGGIDQAAGSITRFADDASGTLARADEILASVDPAKVENALTSIEGAAADARKAAGDVSSLTERFNARGEDIEQIIVNARSITDNFAQASTRVDGVLKKVDTILAEVDAEVVNRAIDDFSGAAAGARKAADDVAAFTDTLSARTDDVDAIIADAREVASNLRQASTRVDGVLAKVDDLLGSGEAEGLFADASATMRSFRTVADTLNARLGGILDNLSRFSGGGLRDAEALIRDSRRSINRIEEAISSFERNPQRIITGGEGTVREYDGRVRR</sequence>
<evidence type="ECO:0000256" key="2">
    <source>
        <dbReference type="SAM" id="Phobius"/>
    </source>
</evidence>
<dbReference type="RefSeq" id="WP_126698077.1">
    <property type="nucleotide sequence ID" value="NZ_RWKW01000010.1"/>
</dbReference>
<dbReference type="Pfam" id="PF02470">
    <property type="entry name" value="MlaD"/>
    <property type="match status" value="1"/>
</dbReference>
<feature type="coiled-coil region" evidence="1">
    <location>
        <begin position="548"/>
        <end position="575"/>
    </location>
</feature>
<keyword evidence="2" id="KW-0472">Membrane</keyword>
<feature type="transmembrane region" description="Helical" evidence="2">
    <location>
        <begin position="7"/>
        <end position="29"/>
    </location>
</feature>
<comment type="caution">
    <text evidence="4">The sequence shown here is derived from an EMBL/GenBank/DDBJ whole genome shotgun (WGS) entry which is preliminary data.</text>
</comment>